<dbReference type="Proteomes" id="UP001154240">
    <property type="component" value="Unassembled WGS sequence"/>
</dbReference>
<comment type="caution">
    <text evidence="1">The sequence shown here is derived from an EMBL/GenBank/DDBJ whole genome shotgun (WGS) entry which is preliminary data.</text>
</comment>
<reference evidence="1" key="2">
    <citation type="submission" date="2022-10" db="EMBL/GenBank/DDBJ databases">
        <authorList>
            <person name="Aronson H.S."/>
        </authorList>
    </citation>
    <scope>NUCLEOTIDE SEQUENCE</scope>
    <source>
        <strain evidence="1">RS19-109</strain>
    </source>
</reference>
<evidence type="ECO:0000313" key="2">
    <source>
        <dbReference type="Proteomes" id="UP001154240"/>
    </source>
</evidence>
<name>A0A9X4MKD2_9BACT</name>
<accession>A0A9X4MKD2</accession>
<gene>
    <name evidence="1" type="ORF">OLX77_09650</name>
</gene>
<sequence length="33" mass="3548">MLEVTEQAVVKLKAYLADNNIDSAVRVALMQGG</sequence>
<protein>
    <submittedName>
        <fullName evidence="1">Fe-S cluster assembly protein HesB</fullName>
    </submittedName>
</protein>
<keyword evidence="2" id="KW-1185">Reference proteome</keyword>
<dbReference type="EMBL" id="JAPHEH010000001">
    <property type="protein sequence ID" value="MDG4476419.1"/>
    <property type="molecule type" value="Genomic_DNA"/>
</dbReference>
<evidence type="ECO:0000313" key="1">
    <source>
        <dbReference type="EMBL" id="MDG4476419.1"/>
    </source>
</evidence>
<reference evidence="1" key="1">
    <citation type="journal article" date="2022" name="bioRxiv">
        <title>Thiovibrio frasassiensisgen. nov., sp. nov., an autotrophic, elemental sulfur disproportionating bacterium isolated from sulfidic karst sediment, and proposal of Thiovibrionaceae fam. nov.</title>
        <authorList>
            <person name="Aronson H."/>
            <person name="Thomas C."/>
            <person name="Bhattacharyya M."/>
            <person name="Eckstein S."/>
            <person name="Jensen S."/>
            <person name="Barco R."/>
            <person name="Macalady J."/>
            <person name="Amend J."/>
        </authorList>
    </citation>
    <scope>NUCLEOTIDE SEQUENCE</scope>
    <source>
        <strain evidence="1">RS19-109</strain>
    </source>
</reference>
<organism evidence="1 2">
    <name type="scientific">Thiovibrio frasassiensis</name>
    <dbReference type="NCBI Taxonomy" id="2984131"/>
    <lineage>
        <taxon>Bacteria</taxon>
        <taxon>Pseudomonadati</taxon>
        <taxon>Thermodesulfobacteriota</taxon>
        <taxon>Desulfobulbia</taxon>
        <taxon>Desulfobulbales</taxon>
        <taxon>Thiovibrionaceae</taxon>
        <taxon>Thiovibrio</taxon>
    </lineage>
</organism>
<proteinExistence type="predicted"/>
<dbReference type="AlphaFoldDB" id="A0A9X4MKD2"/>